<comment type="caution">
    <text evidence="2">The sequence shown here is derived from an EMBL/GenBank/DDBJ whole genome shotgun (WGS) entry which is preliminary data.</text>
</comment>
<dbReference type="AlphaFoldDB" id="A0A832YS47"/>
<dbReference type="InterPro" id="IPR052188">
    <property type="entry name" value="Ni-pincer_cofactor_biosynth"/>
</dbReference>
<protein>
    <submittedName>
        <fullName evidence="2">ExsB family transcriptional regulator</fullName>
    </submittedName>
</protein>
<dbReference type="Pfam" id="PF02540">
    <property type="entry name" value="NAD_synthase"/>
    <property type="match status" value="1"/>
</dbReference>
<dbReference type="PANTHER" id="PTHR43169:SF1">
    <property type="entry name" value="ATPASE, PP-LOOP SUPERFAMILY-RELATED"/>
    <property type="match status" value="1"/>
</dbReference>
<dbReference type="Proteomes" id="UP000605144">
    <property type="component" value="Unassembled WGS sequence"/>
</dbReference>
<evidence type="ECO:0000259" key="1">
    <source>
        <dbReference type="Pfam" id="PF02540"/>
    </source>
</evidence>
<reference evidence="2" key="1">
    <citation type="journal article" date="2020" name="ISME J.">
        <title>Gammaproteobacteria mediating utilization of methyl-, sulfur- and petroleum organic compounds in deep ocean hydrothermal plumes.</title>
        <authorList>
            <person name="Zhou Z."/>
            <person name="Liu Y."/>
            <person name="Pan J."/>
            <person name="Cron B.R."/>
            <person name="Toner B.M."/>
            <person name="Anantharaman K."/>
            <person name="Breier J.A."/>
            <person name="Dick G.J."/>
            <person name="Li M."/>
        </authorList>
    </citation>
    <scope>NUCLEOTIDE SEQUENCE</scope>
    <source>
        <strain evidence="2">SZUA-1385</strain>
    </source>
</reference>
<organism evidence="2 3">
    <name type="scientific">Methanothermococcus okinawensis</name>
    <dbReference type="NCBI Taxonomy" id="155863"/>
    <lineage>
        <taxon>Archaea</taxon>
        <taxon>Methanobacteriati</taxon>
        <taxon>Methanobacteriota</taxon>
        <taxon>Methanomada group</taxon>
        <taxon>Methanococci</taxon>
        <taxon>Methanococcales</taxon>
        <taxon>Methanococcaceae</taxon>
        <taxon>Methanothermococcus</taxon>
    </lineage>
</organism>
<evidence type="ECO:0000313" key="2">
    <source>
        <dbReference type="EMBL" id="HIP17203.1"/>
    </source>
</evidence>
<accession>A0A832YS47</accession>
<dbReference type="GO" id="GO:0006163">
    <property type="term" value="P:purine nucleotide metabolic process"/>
    <property type="evidence" value="ECO:0007669"/>
    <property type="project" value="UniProtKB-ARBA"/>
</dbReference>
<name>A0A832YS47_9EURY</name>
<dbReference type="InterPro" id="IPR014729">
    <property type="entry name" value="Rossmann-like_a/b/a_fold"/>
</dbReference>
<evidence type="ECO:0000313" key="3">
    <source>
        <dbReference type="Proteomes" id="UP000605144"/>
    </source>
</evidence>
<gene>
    <name evidence="2" type="ORF">EYG76_02730</name>
</gene>
<dbReference type="InterPro" id="IPR012096">
    <property type="entry name" value="ATPase_PP-loop_MJ1638"/>
</dbReference>
<sequence length="274" mass="31410">MHERIREIRIKSSFKNLDYLYANGEIGPQLYHSLKYLLTVRSKDFEGFINYLSNNNACNNSSDDNNNFSTNKENKKRKAIVAFSGGVDSTVSVIISKKIFNVLGITIQSPIIMNSESKKNISSLADKLGISHKFIDVDLEDIEIDTLNGKYHPCGRCHGKIERAILDYAKDNNINYIIYGDMLSTGYLSIVKEDENILRINMPSYLVLTKNENRLLASKTYNIEISQKYGCPLLKKAHKYNKNKKFTIQRILREVRAQVIDEKEGLENILQILF</sequence>
<dbReference type="PANTHER" id="PTHR43169">
    <property type="entry name" value="EXSB FAMILY PROTEIN"/>
    <property type="match status" value="1"/>
</dbReference>
<dbReference type="Gene3D" id="3.40.50.620">
    <property type="entry name" value="HUPs"/>
    <property type="match status" value="1"/>
</dbReference>
<dbReference type="EMBL" id="DQSV01000053">
    <property type="protein sequence ID" value="HIP17203.1"/>
    <property type="molecule type" value="Genomic_DNA"/>
</dbReference>
<dbReference type="InterPro" id="IPR022310">
    <property type="entry name" value="NAD/GMP_synthase"/>
</dbReference>
<feature type="domain" description="NAD/GMP synthase" evidence="1">
    <location>
        <begin position="72"/>
        <end position="138"/>
    </location>
</feature>
<dbReference type="SUPFAM" id="SSF52402">
    <property type="entry name" value="Adenine nucleotide alpha hydrolases-like"/>
    <property type="match status" value="1"/>
</dbReference>
<proteinExistence type="predicted"/>
<dbReference type="PIRSF" id="PIRSF006601">
    <property type="entry name" value="ATPase_UCP006601"/>
    <property type="match status" value="1"/>
</dbReference>